<dbReference type="RefSeq" id="WP_089384775.1">
    <property type="nucleotide sequence ID" value="NZ_FZNQ01000008.1"/>
</dbReference>
<proteinExistence type="predicted"/>
<keyword evidence="2" id="KW-0472">Membrane</keyword>
<organism evidence="4 5">
    <name type="scientific">Halorubrum vacuolatum</name>
    <name type="common">Natronobacterium vacuolatum</name>
    <dbReference type="NCBI Taxonomy" id="63740"/>
    <lineage>
        <taxon>Archaea</taxon>
        <taxon>Methanobacteriati</taxon>
        <taxon>Methanobacteriota</taxon>
        <taxon>Stenosarchaea group</taxon>
        <taxon>Halobacteria</taxon>
        <taxon>Halobacteriales</taxon>
        <taxon>Haloferacaceae</taxon>
        <taxon>Halorubrum</taxon>
    </lineage>
</organism>
<keyword evidence="5" id="KW-1185">Reference proteome</keyword>
<feature type="domain" description="DUF7575" evidence="3">
    <location>
        <begin position="152"/>
        <end position="177"/>
    </location>
</feature>
<name>A0A238WKG5_HALVU</name>
<protein>
    <recommendedName>
        <fullName evidence="3">DUF7575 domain-containing protein</fullName>
    </recommendedName>
</protein>
<sequence>MATLRRRRVWLTVLLAVVVSGLGHAYLRRWGRAFGWYLLITATLVFIVPEAALDRLISGQRPPIADILPAFIVAVASVVDAYVLAVRNNRAYDRAQRAQTEEYLGGDSDPTAGEGVGDDPAGSNGIPTGVARQGMPGKRDAVVEDDGDAPPTISCPHCGREADVEIDFCHWCTEPLPGSEG</sequence>
<dbReference type="InterPro" id="IPR055997">
    <property type="entry name" value="DUF7575"/>
</dbReference>
<keyword evidence="2" id="KW-1133">Transmembrane helix</keyword>
<evidence type="ECO:0000313" key="4">
    <source>
        <dbReference type="EMBL" id="SNR47050.1"/>
    </source>
</evidence>
<dbReference type="Proteomes" id="UP000198397">
    <property type="component" value="Unassembled WGS sequence"/>
</dbReference>
<feature type="transmembrane region" description="Helical" evidence="2">
    <location>
        <begin position="35"/>
        <end position="53"/>
    </location>
</feature>
<evidence type="ECO:0000313" key="5">
    <source>
        <dbReference type="Proteomes" id="UP000198397"/>
    </source>
</evidence>
<dbReference type="OrthoDB" id="204947at2157"/>
<accession>A0A238WKG5</accession>
<evidence type="ECO:0000256" key="2">
    <source>
        <dbReference type="SAM" id="Phobius"/>
    </source>
</evidence>
<feature type="transmembrane region" description="Helical" evidence="2">
    <location>
        <begin position="65"/>
        <end position="85"/>
    </location>
</feature>
<reference evidence="4 5" key="1">
    <citation type="submission" date="2017-06" db="EMBL/GenBank/DDBJ databases">
        <authorList>
            <person name="Kim H.J."/>
            <person name="Triplett B.A."/>
        </authorList>
    </citation>
    <scope>NUCLEOTIDE SEQUENCE [LARGE SCALE GENOMIC DNA]</scope>
    <source>
        <strain evidence="4 5">DSM 8800</strain>
    </source>
</reference>
<dbReference type="EMBL" id="FZNQ01000008">
    <property type="protein sequence ID" value="SNR47050.1"/>
    <property type="molecule type" value="Genomic_DNA"/>
</dbReference>
<evidence type="ECO:0000256" key="1">
    <source>
        <dbReference type="SAM" id="MobiDB-lite"/>
    </source>
</evidence>
<dbReference type="Pfam" id="PF24460">
    <property type="entry name" value="DUF7575"/>
    <property type="match status" value="1"/>
</dbReference>
<evidence type="ECO:0000259" key="3">
    <source>
        <dbReference type="Pfam" id="PF24460"/>
    </source>
</evidence>
<keyword evidence="2" id="KW-0812">Transmembrane</keyword>
<gene>
    <name evidence="4" type="ORF">SAMN06264855_10899</name>
</gene>
<dbReference type="AlphaFoldDB" id="A0A238WKG5"/>
<feature type="region of interest" description="Disordered" evidence="1">
    <location>
        <begin position="98"/>
        <end position="157"/>
    </location>
</feature>